<dbReference type="KEGG" id="daw:HS1_001062"/>
<dbReference type="OrthoDB" id="48984at2"/>
<dbReference type="AlphaFoldDB" id="A0A7U4QK90"/>
<name>A0A7U4QK90_DESA2</name>
<keyword evidence="2" id="KW-1185">Reference proteome</keyword>
<evidence type="ECO:0000313" key="1">
    <source>
        <dbReference type="EMBL" id="AMM40866.1"/>
    </source>
</evidence>
<accession>A0A7U4QK90</accession>
<dbReference type="Proteomes" id="UP000070560">
    <property type="component" value="Chromosome"/>
</dbReference>
<evidence type="ECO:0000313" key="2">
    <source>
        <dbReference type="Proteomes" id="UP000070560"/>
    </source>
</evidence>
<protein>
    <submittedName>
        <fullName evidence="1">Uncharacterized protein</fullName>
    </submittedName>
</protein>
<dbReference type="RefSeq" id="WP_066061989.1">
    <property type="nucleotide sequence ID" value="NZ_CP013015.1"/>
</dbReference>
<sequence length="170" mass="19303">MVGQNLERDCAHFGFTLTEKAGELALKLSERGKLSKSDKAKIVNTITKAIGVLSTDGPFAYIVWLEYRGSLKPAANSIEENTTRIIHESSFEFLKHEDFIGKDVNDYKKLRDILIGQDETTGICKDIYQMFFVKSVIEKMLTYALYKAKSLQVDEQHVAESDMAQEVREE</sequence>
<gene>
    <name evidence="1" type="ORF">HS1_001062</name>
</gene>
<dbReference type="EMBL" id="CP013015">
    <property type="protein sequence ID" value="AMM40866.1"/>
    <property type="molecule type" value="Genomic_DNA"/>
</dbReference>
<reference evidence="1 2" key="1">
    <citation type="submission" date="2015-10" db="EMBL/GenBank/DDBJ databases">
        <title>Candidatus Desulfofervidus auxilii, a hydrogenotrophic sulfate-reducing bacterium involved in the thermophilic anaerobic oxidation of methane.</title>
        <authorList>
            <person name="Krukenberg V."/>
            <person name="Richter M."/>
            <person name="Wegener G."/>
        </authorList>
    </citation>
    <scope>NUCLEOTIDE SEQUENCE [LARGE SCALE GENOMIC DNA]</scope>
    <source>
        <strain evidence="1 2">HS1</strain>
    </source>
</reference>
<organism evidence="1 2">
    <name type="scientific">Desulfofervidus auxilii</name>
    <dbReference type="NCBI Taxonomy" id="1621989"/>
    <lineage>
        <taxon>Bacteria</taxon>
        <taxon>Pseudomonadati</taxon>
        <taxon>Thermodesulfobacteriota</taxon>
        <taxon>Candidatus Desulfofervidia</taxon>
        <taxon>Candidatus Desulfofervidales</taxon>
        <taxon>Candidatus Desulfofervidaceae</taxon>
        <taxon>Candidatus Desulfofervidus</taxon>
    </lineage>
</organism>
<proteinExistence type="predicted"/>